<dbReference type="InterPro" id="IPR007016">
    <property type="entry name" value="O-antigen_ligase-rel_domated"/>
</dbReference>
<name>A0ABU5UMB5_NODSP</name>
<keyword evidence="8" id="KW-1185">Reference proteome</keyword>
<reference evidence="7 8" key="1">
    <citation type="submission" date="2023-12" db="EMBL/GenBank/DDBJ databases">
        <title>Baltic Sea Cyanobacteria.</title>
        <authorList>
            <person name="Delbaje E."/>
            <person name="Fewer D.P."/>
            <person name="Shishido T.K."/>
        </authorList>
    </citation>
    <scope>NUCLEOTIDE SEQUENCE [LARGE SCALE GENOMIC DNA]</scope>
    <source>
        <strain evidence="7 8">UHCC 0060</strain>
    </source>
</reference>
<feature type="transmembrane region" description="Helical" evidence="5">
    <location>
        <begin position="116"/>
        <end position="137"/>
    </location>
</feature>
<evidence type="ECO:0000256" key="1">
    <source>
        <dbReference type="ARBA" id="ARBA00004141"/>
    </source>
</evidence>
<feature type="transmembrane region" description="Helical" evidence="5">
    <location>
        <begin position="173"/>
        <end position="191"/>
    </location>
</feature>
<dbReference type="InterPro" id="IPR051533">
    <property type="entry name" value="WaaL-like"/>
</dbReference>
<feature type="transmembrane region" description="Helical" evidence="5">
    <location>
        <begin position="143"/>
        <end position="166"/>
    </location>
</feature>
<feature type="transmembrane region" description="Helical" evidence="5">
    <location>
        <begin position="226"/>
        <end position="244"/>
    </location>
</feature>
<protein>
    <submittedName>
        <fullName evidence="7">O-antigen ligase family protein</fullName>
    </submittedName>
</protein>
<feature type="transmembrane region" description="Helical" evidence="5">
    <location>
        <begin position="89"/>
        <end position="109"/>
    </location>
</feature>
<keyword evidence="3 5" id="KW-1133">Transmembrane helix</keyword>
<dbReference type="PANTHER" id="PTHR37422">
    <property type="entry name" value="TEICHURONIC ACID BIOSYNTHESIS PROTEIN TUAE"/>
    <property type="match status" value="1"/>
</dbReference>
<accession>A0ABU5UMB5</accession>
<evidence type="ECO:0000256" key="4">
    <source>
        <dbReference type="ARBA" id="ARBA00023136"/>
    </source>
</evidence>
<evidence type="ECO:0000256" key="5">
    <source>
        <dbReference type="SAM" id="Phobius"/>
    </source>
</evidence>
<keyword evidence="4 5" id="KW-0472">Membrane</keyword>
<feature type="transmembrane region" description="Helical" evidence="5">
    <location>
        <begin position="334"/>
        <end position="351"/>
    </location>
</feature>
<proteinExistence type="predicted"/>
<comment type="subcellular location">
    <subcellularLocation>
        <location evidence="1">Membrane</location>
        <topology evidence="1">Multi-pass membrane protein</topology>
    </subcellularLocation>
</comment>
<gene>
    <name evidence="7" type="ORF">VB695_04745</name>
</gene>
<dbReference type="Proteomes" id="UP001303285">
    <property type="component" value="Unassembled WGS sequence"/>
</dbReference>
<feature type="transmembrane region" description="Helical" evidence="5">
    <location>
        <begin position="31"/>
        <end position="52"/>
    </location>
</feature>
<feature type="transmembrane region" description="Helical" evidence="5">
    <location>
        <begin position="64"/>
        <end position="83"/>
    </location>
</feature>
<evidence type="ECO:0000259" key="6">
    <source>
        <dbReference type="Pfam" id="PF04932"/>
    </source>
</evidence>
<dbReference type="Pfam" id="PF04932">
    <property type="entry name" value="Wzy_C"/>
    <property type="match status" value="1"/>
</dbReference>
<sequence>MKIKITFFKLIDFCISLSAFAILNIPSIKILYSSEVVNLSLLFIISILSLFQNRIIQVPSKNKLNFLKIWSLFWLLFLLYATFGLTTDILILIRYLSIYLYILCLIFFVKVRHLPSIIYAQIVWGSFMSLGSFYGIFTLDRSLGQHYLTLGVPISASLCCILAFIFKERQVSKLVLLAIPLFLNIFVLFSLQGRAPIIFLGIVTILCLIMNYRFKVSLSKASLLKTMLISMILLFSLILTQVYLKDNTYLSTRFQNMFEDTTSEPRYFIYLESLTALLNNPFGYGIDYKDFLGYYPHNIFIEVGLSTGIIGIMLLCLLVKTLLMAFIKNSSSNLPANFSISAMAVYFFLTWNVSFDLGSSYIPFGALAILITTTDDKQKNNSW</sequence>
<evidence type="ECO:0000256" key="2">
    <source>
        <dbReference type="ARBA" id="ARBA00022692"/>
    </source>
</evidence>
<dbReference type="EMBL" id="JAYGHK010000010">
    <property type="protein sequence ID" value="MEA5607393.1"/>
    <property type="molecule type" value="Genomic_DNA"/>
</dbReference>
<feature type="transmembrane region" description="Helical" evidence="5">
    <location>
        <begin position="299"/>
        <end position="322"/>
    </location>
</feature>
<keyword evidence="2 5" id="KW-0812">Transmembrane</keyword>
<evidence type="ECO:0000256" key="3">
    <source>
        <dbReference type="ARBA" id="ARBA00022989"/>
    </source>
</evidence>
<organism evidence="7 8">
    <name type="scientific">Nodularia spumigena UHCC 0060</name>
    <dbReference type="NCBI Taxonomy" id="3110300"/>
    <lineage>
        <taxon>Bacteria</taxon>
        <taxon>Bacillati</taxon>
        <taxon>Cyanobacteriota</taxon>
        <taxon>Cyanophyceae</taxon>
        <taxon>Nostocales</taxon>
        <taxon>Nodulariaceae</taxon>
        <taxon>Nodularia</taxon>
    </lineage>
</organism>
<feature type="transmembrane region" description="Helical" evidence="5">
    <location>
        <begin position="197"/>
        <end position="214"/>
    </location>
</feature>
<feature type="domain" description="O-antigen ligase-related" evidence="6">
    <location>
        <begin position="181"/>
        <end position="315"/>
    </location>
</feature>
<keyword evidence="7" id="KW-0436">Ligase</keyword>
<dbReference type="PANTHER" id="PTHR37422:SF17">
    <property type="entry name" value="O-ANTIGEN LIGASE"/>
    <property type="match status" value="1"/>
</dbReference>
<comment type="caution">
    <text evidence="7">The sequence shown here is derived from an EMBL/GenBank/DDBJ whole genome shotgun (WGS) entry which is preliminary data.</text>
</comment>
<evidence type="ECO:0000313" key="7">
    <source>
        <dbReference type="EMBL" id="MEA5607393.1"/>
    </source>
</evidence>
<evidence type="ECO:0000313" key="8">
    <source>
        <dbReference type="Proteomes" id="UP001303285"/>
    </source>
</evidence>
<feature type="transmembrane region" description="Helical" evidence="5">
    <location>
        <begin position="7"/>
        <end position="25"/>
    </location>
</feature>
<dbReference type="GO" id="GO:0016874">
    <property type="term" value="F:ligase activity"/>
    <property type="evidence" value="ECO:0007669"/>
    <property type="project" value="UniProtKB-KW"/>
</dbReference>